<dbReference type="PANTHER" id="PTHR44520">
    <property type="entry name" value="RESPONSE REGULATOR RCP1-RELATED"/>
    <property type="match status" value="1"/>
</dbReference>
<evidence type="ECO:0000313" key="4">
    <source>
        <dbReference type="Proteomes" id="UP000199558"/>
    </source>
</evidence>
<dbReference type="SUPFAM" id="SSF52172">
    <property type="entry name" value="CheY-like"/>
    <property type="match status" value="1"/>
</dbReference>
<dbReference type="PANTHER" id="PTHR44520:SF2">
    <property type="entry name" value="RESPONSE REGULATOR RCP1"/>
    <property type="match status" value="1"/>
</dbReference>
<dbReference type="InterPro" id="IPR011006">
    <property type="entry name" value="CheY-like_superfamily"/>
</dbReference>
<feature type="domain" description="Response regulatory" evidence="2">
    <location>
        <begin position="1"/>
        <end position="125"/>
    </location>
</feature>
<accession>A0A1A9B8G4</accession>
<organism evidence="3 4">
    <name type="scientific">Micromonospora sediminicola</name>
    <dbReference type="NCBI Taxonomy" id="946078"/>
    <lineage>
        <taxon>Bacteria</taxon>
        <taxon>Bacillati</taxon>
        <taxon>Actinomycetota</taxon>
        <taxon>Actinomycetes</taxon>
        <taxon>Micromonosporales</taxon>
        <taxon>Micromonosporaceae</taxon>
        <taxon>Micromonospora</taxon>
    </lineage>
</organism>
<keyword evidence="4" id="KW-1185">Reference proteome</keyword>
<proteinExistence type="predicted"/>
<feature type="modified residue" description="4-aspartylphosphate" evidence="1">
    <location>
        <position position="58"/>
    </location>
</feature>
<evidence type="ECO:0000313" key="3">
    <source>
        <dbReference type="EMBL" id="SBT65815.1"/>
    </source>
</evidence>
<dbReference type="Pfam" id="PF00072">
    <property type="entry name" value="Response_reg"/>
    <property type="match status" value="1"/>
</dbReference>
<dbReference type="GO" id="GO:0000160">
    <property type="term" value="P:phosphorelay signal transduction system"/>
    <property type="evidence" value="ECO:0007669"/>
    <property type="project" value="InterPro"/>
</dbReference>
<reference evidence="4" key="1">
    <citation type="submission" date="2016-06" db="EMBL/GenBank/DDBJ databases">
        <authorList>
            <person name="Varghese N."/>
            <person name="Submissions Spin"/>
        </authorList>
    </citation>
    <scope>NUCLEOTIDE SEQUENCE [LARGE SCALE GENOMIC DNA]</scope>
    <source>
        <strain evidence="4">DSM 45794</strain>
    </source>
</reference>
<dbReference type="InterPro" id="IPR052893">
    <property type="entry name" value="TCS_response_regulator"/>
</dbReference>
<dbReference type="SMART" id="SM00448">
    <property type="entry name" value="REC"/>
    <property type="match status" value="1"/>
</dbReference>
<dbReference type="AlphaFoldDB" id="A0A1A9B8G4"/>
<dbReference type="Gene3D" id="3.40.50.2300">
    <property type="match status" value="1"/>
</dbReference>
<keyword evidence="1" id="KW-0597">Phosphoprotein</keyword>
<dbReference type="PROSITE" id="PS50110">
    <property type="entry name" value="RESPONSE_REGULATORY"/>
    <property type="match status" value="1"/>
</dbReference>
<dbReference type="EMBL" id="FLRH01000003">
    <property type="protein sequence ID" value="SBT65815.1"/>
    <property type="molecule type" value="Genomic_DNA"/>
</dbReference>
<dbReference type="InterPro" id="IPR001789">
    <property type="entry name" value="Sig_transdc_resp-reg_receiver"/>
</dbReference>
<protein>
    <submittedName>
        <fullName evidence="3">Response regulator receiver domain-containing protein</fullName>
    </submittedName>
</protein>
<evidence type="ECO:0000259" key="2">
    <source>
        <dbReference type="PROSITE" id="PS50110"/>
    </source>
</evidence>
<dbReference type="CDD" id="cd17557">
    <property type="entry name" value="REC_Rcp-like"/>
    <property type="match status" value="1"/>
</dbReference>
<dbReference type="Proteomes" id="UP000199558">
    <property type="component" value="Unassembled WGS sequence"/>
</dbReference>
<name>A0A1A9B8G4_9ACTN</name>
<gene>
    <name evidence="3" type="ORF">GA0070622_2828</name>
</gene>
<sequence>MLLVEDDPADVALIQEALAAHALVAELHHVPDGVEAMAFLRRQGQYASAPRPELILLDLNMPRMNGREVLTAVKTDPWLQAIPLVVFTTSAVDADVVASYTAHANAYIAKPIDLDDFERVVGLIHRFYGATATLPPRPRTA</sequence>
<evidence type="ECO:0000256" key="1">
    <source>
        <dbReference type="PROSITE-ProRule" id="PRU00169"/>
    </source>
</evidence>
<dbReference type="STRING" id="946078.GA0070622_2828"/>